<feature type="compositionally biased region" description="Acidic residues" evidence="1">
    <location>
        <begin position="251"/>
        <end position="260"/>
    </location>
</feature>
<protein>
    <submittedName>
        <fullName evidence="2">Uncharacterized protein</fullName>
    </submittedName>
</protein>
<evidence type="ECO:0000313" key="2">
    <source>
        <dbReference type="EMBL" id="KAJ4426402.1"/>
    </source>
</evidence>
<feature type="compositionally biased region" description="Polar residues" evidence="1">
    <location>
        <begin position="265"/>
        <end position="277"/>
    </location>
</feature>
<evidence type="ECO:0000313" key="3">
    <source>
        <dbReference type="Proteomes" id="UP001148838"/>
    </source>
</evidence>
<name>A0ABQ8RXE7_PERAM</name>
<reference evidence="2 3" key="1">
    <citation type="journal article" date="2022" name="Allergy">
        <title>Genome assembly and annotation of Periplaneta americana reveal a comprehensive cockroach allergen profile.</title>
        <authorList>
            <person name="Wang L."/>
            <person name="Xiong Q."/>
            <person name="Saelim N."/>
            <person name="Wang L."/>
            <person name="Nong W."/>
            <person name="Wan A.T."/>
            <person name="Shi M."/>
            <person name="Liu X."/>
            <person name="Cao Q."/>
            <person name="Hui J.H.L."/>
            <person name="Sookrung N."/>
            <person name="Leung T.F."/>
            <person name="Tungtrongchitr A."/>
            <person name="Tsui S.K.W."/>
        </authorList>
    </citation>
    <scope>NUCLEOTIDE SEQUENCE [LARGE SCALE GENOMIC DNA]</scope>
    <source>
        <strain evidence="2">PWHHKU_190912</strain>
    </source>
</reference>
<keyword evidence="3" id="KW-1185">Reference proteome</keyword>
<organism evidence="2 3">
    <name type="scientific">Periplaneta americana</name>
    <name type="common">American cockroach</name>
    <name type="synonym">Blatta americana</name>
    <dbReference type="NCBI Taxonomy" id="6978"/>
    <lineage>
        <taxon>Eukaryota</taxon>
        <taxon>Metazoa</taxon>
        <taxon>Ecdysozoa</taxon>
        <taxon>Arthropoda</taxon>
        <taxon>Hexapoda</taxon>
        <taxon>Insecta</taxon>
        <taxon>Pterygota</taxon>
        <taxon>Neoptera</taxon>
        <taxon>Polyneoptera</taxon>
        <taxon>Dictyoptera</taxon>
        <taxon>Blattodea</taxon>
        <taxon>Blattoidea</taxon>
        <taxon>Blattidae</taxon>
        <taxon>Blattinae</taxon>
        <taxon>Periplaneta</taxon>
    </lineage>
</organism>
<dbReference type="Gene3D" id="3.30.420.10">
    <property type="entry name" value="Ribonuclease H-like superfamily/Ribonuclease H"/>
    <property type="match status" value="1"/>
</dbReference>
<dbReference type="InterPro" id="IPR036397">
    <property type="entry name" value="RNaseH_sf"/>
</dbReference>
<sequence>MSLENSIFLHFRKGVLPICQRSCLASTAFILKSTYQYVRGREHSLKWITNKECIGICIVVQIGEASLIRGDDCAKVIWSDETRISIFGSDGIKYVRRRNGEALNPECLIATMKDPVAVIWRCMSMNGVGRFQIFQGNMNAEKYKKGDSEYQSKTKKAILATSVRLVLKLIRLNIVKCNLHRMVSTEEIYTEKKIIKWLEEEEEIGENGNSYSESEDNIEHDDIVLTDENSDIDPTFDPLSEKTIHHSIDSSSDEVESSAEEIDHTVQTSDTDNSQPQAGIHSQAAHPNIIVCGKTGLVGEKWASLVCNFFEAIKYSFSS</sequence>
<accession>A0ABQ8RXE7</accession>
<evidence type="ECO:0000256" key="1">
    <source>
        <dbReference type="SAM" id="MobiDB-lite"/>
    </source>
</evidence>
<dbReference type="Proteomes" id="UP001148838">
    <property type="component" value="Unassembled WGS sequence"/>
</dbReference>
<gene>
    <name evidence="2" type="ORF">ANN_27216</name>
</gene>
<dbReference type="EMBL" id="JAJSOF020000040">
    <property type="protein sequence ID" value="KAJ4426402.1"/>
    <property type="molecule type" value="Genomic_DNA"/>
</dbReference>
<comment type="caution">
    <text evidence="2">The sequence shown here is derived from an EMBL/GenBank/DDBJ whole genome shotgun (WGS) entry which is preliminary data.</text>
</comment>
<feature type="region of interest" description="Disordered" evidence="1">
    <location>
        <begin position="245"/>
        <end position="278"/>
    </location>
</feature>
<proteinExistence type="predicted"/>